<feature type="non-terminal residue" evidence="2">
    <location>
        <position position="1"/>
    </location>
</feature>
<accession>A0A392VMU8</accession>
<evidence type="ECO:0000313" key="3">
    <source>
        <dbReference type="Proteomes" id="UP000265520"/>
    </source>
</evidence>
<proteinExistence type="predicted"/>
<name>A0A392VMU8_9FABA</name>
<comment type="caution">
    <text evidence="2">The sequence shown here is derived from an EMBL/GenBank/DDBJ whole genome shotgun (WGS) entry which is preliminary data.</text>
</comment>
<feature type="non-terminal residue" evidence="2">
    <location>
        <position position="70"/>
    </location>
</feature>
<dbReference type="AlphaFoldDB" id="A0A392VMU8"/>
<evidence type="ECO:0000313" key="2">
    <source>
        <dbReference type="EMBL" id="MCI89676.1"/>
    </source>
</evidence>
<reference evidence="2 3" key="1">
    <citation type="journal article" date="2018" name="Front. Plant Sci.">
        <title>Red Clover (Trifolium pratense) and Zigzag Clover (T. medium) - A Picture of Genomic Similarities and Differences.</title>
        <authorList>
            <person name="Dluhosova J."/>
            <person name="Istvanek J."/>
            <person name="Nedelnik J."/>
            <person name="Repkova J."/>
        </authorList>
    </citation>
    <scope>NUCLEOTIDE SEQUENCE [LARGE SCALE GENOMIC DNA]</scope>
    <source>
        <strain evidence="3">cv. 10/8</strain>
        <tissue evidence="2">Leaf</tissue>
    </source>
</reference>
<protein>
    <submittedName>
        <fullName evidence="2">Uncharacterized protein</fullName>
    </submittedName>
</protein>
<dbReference type="Proteomes" id="UP000265520">
    <property type="component" value="Unassembled WGS sequence"/>
</dbReference>
<feature type="compositionally biased region" description="Basic and acidic residues" evidence="1">
    <location>
        <begin position="17"/>
        <end position="30"/>
    </location>
</feature>
<keyword evidence="3" id="KW-1185">Reference proteome</keyword>
<organism evidence="2 3">
    <name type="scientific">Trifolium medium</name>
    <dbReference type="NCBI Taxonomy" id="97028"/>
    <lineage>
        <taxon>Eukaryota</taxon>
        <taxon>Viridiplantae</taxon>
        <taxon>Streptophyta</taxon>
        <taxon>Embryophyta</taxon>
        <taxon>Tracheophyta</taxon>
        <taxon>Spermatophyta</taxon>
        <taxon>Magnoliopsida</taxon>
        <taxon>eudicotyledons</taxon>
        <taxon>Gunneridae</taxon>
        <taxon>Pentapetalae</taxon>
        <taxon>rosids</taxon>
        <taxon>fabids</taxon>
        <taxon>Fabales</taxon>
        <taxon>Fabaceae</taxon>
        <taxon>Papilionoideae</taxon>
        <taxon>50 kb inversion clade</taxon>
        <taxon>NPAAA clade</taxon>
        <taxon>Hologalegina</taxon>
        <taxon>IRL clade</taxon>
        <taxon>Trifolieae</taxon>
        <taxon>Trifolium</taxon>
    </lineage>
</organism>
<feature type="compositionally biased region" description="Acidic residues" evidence="1">
    <location>
        <begin position="53"/>
        <end position="64"/>
    </location>
</feature>
<evidence type="ECO:0000256" key="1">
    <source>
        <dbReference type="SAM" id="MobiDB-lite"/>
    </source>
</evidence>
<feature type="region of interest" description="Disordered" evidence="1">
    <location>
        <begin position="1"/>
        <end position="70"/>
    </location>
</feature>
<feature type="compositionally biased region" description="Basic residues" evidence="1">
    <location>
        <begin position="31"/>
        <end position="45"/>
    </location>
</feature>
<sequence>DTADIGTVAATPKRKWAGKEKIEKVVEGKKKSTKKPRTQKKRAPKVVRQLMIQEEDEEETDEEPLQSKRK</sequence>
<dbReference type="EMBL" id="LXQA011225245">
    <property type="protein sequence ID" value="MCI89676.1"/>
    <property type="molecule type" value="Genomic_DNA"/>
</dbReference>